<proteinExistence type="predicted"/>
<evidence type="ECO:0000313" key="1">
    <source>
        <dbReference type="EMBL" id="EFV00775.1"/>
    </source>
</evidence>
<accession>E6MJN9</accession>
<dbReference type="AlphaFoldDB" id="E6MJN9"/>
<name>E6MJN9_9FIRM</name>
<protein>
    <submittedName>
        <fullName evidence="1">Uncharacterized protein</fullName>
    </submittedName>
</protein>
<dbReference type="EMBL" id="AEQN01000028">
    <property type="protein sequence ID" value="EFV00775.1"/>
    <property type="molecule type" value="Genomic_DNA"/>
</dbReference>
<organism evidence="1 2">
    <name type="scientific">Pseudoramibacter alactolyticus ATCC 23263</name>
    <dbReference type="NCBI Taxonomy" id="887929"/>
    <lineage>
        <taxon>Bacteria</taxon>
        <taxon>Bacillati</taxon>
        <taxon>Bacillota</taxon>
        <taxon>Clostridia</taxon>
        <taxon>Eubacteriales</taxon>
        <taxon>Eubacteriaceae</taxon>
        <taxon>Pseudoramibacter</taxon>
    </lineage>
</organism>
<keyword evidence="2" id="KW-1185">Reference proteome</keyword>
<dbReference type="HOGENOM" id="CLU_3295101_0_0_9"/>
<dbReference type="Proteomes" id="UP000004754">
    <property type="component" value="Unassembled WGS sequence"/>
</dbReference>
<gene>
    <name evidence="1" type="ORF">HMP0721_2224</name>
</gene>
<comment type="caution">
    <text evidence="1">The sequence shown here is derived from an EMBL/GenBank/DDBJ whole genome shotgun (WGS) entry which is preliminary data.</text>
</comment>
<reference evidence="1 2" key="1">
    <citation type="submission" date="2010-12" db="EMBL/GenBank/DDBJ databases">
        <authorList>
            <person name="Muzny D."/>
            <person name="Qin X."/>
            <person name="Deng J."/>
            <person name="Jiang H."/>
            <person name="Liu Y."/>
            <person name="Qu J."/>
            <person name="Song X.-Z."/>
            <person name="Zhang L."/>
            <person name="Thornton R."/>
            <person name="Coyle M."/>
            <person name="Francisco L."/>
            <person name="Jackson L."/>
            <person name="Javaid M."/>
            <person name="Korchina V."/>
            <person name="Kovar C."/>
            <person name="Mata R."/>
            <person name="Mathew T."/>
            <person name="Ngo R."/>
            <person name="Nguyen L."/>
            <person name="Nguyen N."/>
            <person name="Okwuonu G."/>
            <person name="Ongeri F."/>
            <person name="Pham C."/>
            <person name="Simmons D."/>
            <person name="Wilczek-Boney K."/>
            <person name="Hale W."/>
            <person name="Jakkamsetti A."/>
            <person name="Pham P."/>
            <person name="Ruth R."/>
            <person name="San Lucas F."/>
            <person name="Warren J."/>
            <person name="Zhang J."/>
            <person name="Zhao Z."/>
            <person name="Zhou C."/>
            <person name="Zhu D."/>
            <person name="Lee S."/>
            <person name="Bess C."/>
            <person name="Blankenburg K."/>
            <person name="Forbes L."/>
            <person name="Fu Q."/>
            <person name="Gubbala S."/>
            <person name="Hirani K."/>
            <person name="Jayaseelan J.C."/>
            <person name="Lara F."/>
            <person name="Munidasa M."/>
            <person name="Palculict T."/>
            <person name="Patil S."/>
            <person name="Pu L.-L."/>
            <person name="Saada N."/>
            <person name="Tang L."/>
            <person name="Weissenberger G."/>
            <person name="Zhu Y."/>
            <person name="Hemphill L."/>
            <person name="Shang Y."/>
            <person name="Youmans B."/>
            <person name="Ayvaz T."/>
            <person name="Ross M."/>
            <person name="Santibanez J."/>
            <person name="Aqrawi P."/>
            <person name="Gross S."/>
            <person name="Joshi V."/>
            <person name="Fowler G."/>
            <person name="Nazareth L."/>
            <person name="Reid J."/>
            <person name="Worley K."/>
            <person name="Petrosino J."/>
            <person name="Highlander S."/>
            <person name="Gibbs R."/>
        </authorList>
    </citation>
    <scope>NUCLEOTIDE SEQUENCE [LARGE SCALE GENOMIC DNA]</scope>
    <source>
        <strain evidence="1 2">ATCC 23263</strain>
    </source>
</reference>
<dbReference type="STRING" id="887929.HMP0721_2224"/>
<evidence type="ECO:0000313" key="2">
    <source>
        <dbReference type="Proteomes" id="UP000004754"/>
    </source>
</evidence>
<sequence>MSLAIFLKNVTIQRKLSKAEKETELSSALFREAVLAVQDG</sequence>